<keyword evidence="4" id="KW-0597">Phosphoprotein</keyword>
<dbReference type="GO" id="GO:0003723">
    <property type="term" value="F:RNA binding"/>
    <property type="evidence" value="ECO:0007669"/>
    <property type="project" value="UniProtKB-KW"/>
</dbReference>
<dbReference type="GO" id="GO:0000493">
    <property type="term" value="P:box H/ACA snoRNP assembly"/>
    <property type="evidence" value="ECO:0007669"/>
    <property type="project" value="InterPro"/>
</dbReference>
<dbReference type="GO" id="GO:0006364">
    <property type="term" value="P:rRNA processing"/>
    <property type="evidence" value="ECO:0007669"/>
    <property type="project" value="UniProtKB-KW"/>
</dbReference>
<protein>
    <recommendedName>
        <fullName evidence="7">H/ACA ribonucleoprotein complex subunit</fullName>
    </recommendedName>
</protein>
<feature type="compositionally biased region" description="Basic and acidic residues" evidence="8">
    <location>
        <begin position="223"/>
        <end position="241"/>
    </location>
</feature>
<evidence type="ECO:0000256" key="4">
    <source>
        <dbReference type="ARBA" id="ARBA00022553"/>
    </source>
</evidence>
<accession>A0A8E2JBB7</accession>
<evidence type="ECO:0000256" key="1">
    <source>
        <dbReference type="ARBA" id="ARBA00009801"/>
    </source>
</evidence>
<dbReference type="InterPro" id="IPR007504">
    <property type="entry name" value="H/ACA_rnp_Gar1/Naf1"/>
</dbReference>
<sequence>MKGDPHAEWQLDSSDADSSESDSLSDDSSDSSSEEGEGLMDPEEQARILLEADVDEEPGTGEGTILRTKNESAEKYEKPNIVVTPDMKVTELGIVETIVDNLVLIKANTSGEYQVLESGSVVCLEDRSVVGVVGETLGRVQEPRYSIGFPEASDITAAGIKKGTTIYYVDKHSKYVFTQPLKGMKYTDASNINDEEVGGHDVEFSDDEAEAEYKRNLKQAKKAKYESRREPRQDDYQEERGVPPLAITQSQNQNGGLDYSDDDEDMGMYKPLARPEHFEDIVGAGAPIEDRSHVRRGGGPKFNRGRGDRGRGNRGRGGVGGRGDRGNR</sequence>
<dbReference type="SUPFAM" id="SSF50447">
    <property type="entry name" value="Translation proteins"/>
    <property type="match status" value="1"/>
</dbReference>
<evidence type="ECO:0000256" key="7">
    <source>
        <dbReference type="RuleBase" id="RU364004"/>
    </source>
</evidence>
<dbReference type="Proteomes" id="UP000250266">
    <property type="component" value="Unassembled WGS sequence"/>
</dbReference>
<keyword evidence="5 7" id="KW-0694">RNA-binding</keyword>
<feature type="compositionally biased region" description="Acidic residues" evidence="8">
    <location>
        <begin position="14"/>
        <end position="43"/>
    </location>
</feature>
<dbReference type="InterPro" id="IPR038664">
    <property type="entry name" value="Gar1/Naf1_Cbf5-bd_sf"/>
</dbReference>
<keyword evidence="7" id="KW-0687">Ribonucleoprotein</keyword>
<dbReference type="FunFam" id="2.40.10.230:FF:000002">
    <property type="entry name" value="H/ACA ribonucleoprotein complex non-core subunit NAF1"/>
    <property type="match status" value="1"/>
</dbReference>
<evidence type="ECO:0000256" key="3">
    <source>
        <dbReference type="ARBA" id="ARBA00022552"/>
    </source>
</evidence>
<comment type="subunit">
    <text evidence="7">Component of the small nucleolar ribonucleoprotein particles containing H/ACA-type snoRNAs (H/ACA snoRNPs).</text>
</comment>
<feature type="non-terminal residue" evidence="9">
    <location>
        <position position="328"/>
    </location>
</feature>
<gene>
    <name evidence="9" type="ORF">K432DRAFT_307923</name>
</gene>
<keyword evidence="3 7" id="KW-0698">rRNA processing</keyword>
<dbReference type="GO" id="GO:0005732">
    <property type="term" value="C:sno(s)RNA-containing ribonucleoprotein complex"/>
    <property type="evidence" value="ECO:0007669"/>
    <property type="project" value="InterPro"/>
</dbReference>
<evidence type="ECO:0000313" key="10">
    <source>
        <dbReference type="Proteomes" id="UP000250266"/>
    </source>
</evidence>
<organism evidence="9 10">
    <name type="scientific">Lepidopterella palustris CBS 459.81</name>
    <dbReference type="NCBI Taxonomy" id="1314670"/>
    <lineage>
        <taxon>Eukaryota</taxon>
        <taxon>Fungi</taxon>
        <taxon>Dikarya</taxon>
        <taxon>Ascomycota</taxon>
        <taxon>Pezizomycotina</taxon>
        <taxon>Dothideomycetes</taxon>
        <taxon>Pleosporomycetidae</taxon>
        <taxon>Mytilinidiales</taxon>
        <taxon>Argynnaceae</taxon>
        <taxon>Lepidopterella</taxon>
    </lineage>
</organism>
<feature type="region of interest" description="Disordered" evidence="8">
    <location>
        <begin position="219"/>
        <end position="328"/>
    </location>
</feature>
<evidence type="ECO:0000256" key="5">
    <source>
        <dbReference type="ARBA" id="ARBA00022884"/>
    </source>
</evidence>
<reference evidence="9 10" key="1">
    <citation type="journal article" date="2016" name="Nat. Commun.">
        <title>Ectomycorrhizal ecology is imprinted in the genome of the dominant symbiotic fungus Cenococcum geophilum.</title>
        <authorList>
            <consortium name="DOE Joint Genome Institute"/>
            <person name="Peter M."/>
            <person name="Kohler A."/>
            <person name="Ohm R.A."/>
            <person name="Kuo A."/>
            <person name="Krutzmann J."/>
            <person name="Morin E."/>
            <person name="Arend M."/>
            <person name="Barry K.W."/>
            <person name="Binder M."/>
            <person name="Choi C."/>
            <person name="Clum A."/>
            <person name="Copeland A."/>
            <person name="Grisel N."/>
            <person name="Haridas S."/>
            <person name="Kipfer T."/>
            <person name="LaButti K."/>
            <person name="Lindquist E."/>
            <person name="Lipzen A."/>
            <person name="Maire R."/>
            <person name="Meier B."/>
            <person name="Mihaltcheva S."/>
            <person name="Molinier V."/>
            <person name="Murat C."/>
            <person name="Poggeler S."/>
            <person name="Quandt C.A."/>
            <person name="Sperisen C."/>
            <person name="Tritt A."/>
            <person name="Tisserant E."/>
            <person name="Crous P.W."/>
            <person name="Henrissat B."/>
            <person name="Nehls U."/>
            <person name="Egli S."/>
            <person name="Spatafora J.W."/>
            <person name="Grigoriev I.V."/>
            <person name="Martin F.M."/>
        </authorList>
    </citation>
    <scope>NUCLEOTIDE SEQUENCE [LARGE SCALE GENOMIC DNA]</scope>
    <source>
        <strain evidence="9 10">CBS 459.81</strain>
    </source>
</reference>
<dbReference type="Pfam" id="PF04410">
    <property type="entry name" value="Gar1"/>
    <property type="match status" value="1"/>
</dbReference>
<keyword evidence="6 7" id="KW-0539">Nucleus</keyword>
<dbReference type="Gene3D" id="2.40.10.230">
    <property type="entry name" value="Probable tRNA pseudouridine synthase domain"/>
    <property type="match status" value="1"/>
</dbReference>
<evidence type="ECO:0000256" key="2">
    <source>
        <dbReference type="ARBA" id="ARBA00022517"/>
    </source>
</evidence>
<dbReference type="GO" id="GO:0005730">
    <property type="term" value="C:nucleolus"/>
    <property type="evidence" value="ECO:0007669"/>
    <property type="project" value="UniProtKB-SubCell"/>
</dbReference>
<dbReference type="EMBL" id="KV745283">
    <property type="protein sequence ID" value="OCK75709.1"/>
    <property type="molecule type" value="Genomic_DNA"/>
</dbReference>
<dbReference type="PANTHER" id="PTHR31633:SF1">
    <property type="entry name" value="H_ACA RIBONUCLEOPROTEIN COMPLEX NON-CORE SUBUNIT NAF1"/>
    <property type="match status" value="1"/>
</dbReference>
<evidence type="ECO:0000256" key="6">
    <source>
        <dbReference type="ARBA" id="ARBA00023242"/>
    </source>
</evidence>
<name>A0A8E2JBB7_9PEZI</name>
<dbReference type="OrthoDB" id="21550at2759"/>
<dbReference type="AlphaFoldDB" id="A0A8E2JBB7"/>
<comment type="function">
    <text evidence="7">Required for ribosome biogenesis. Part of a complex which catalyzes pseudouridylation of rRNA. This involves the isomerization of uridine such that the ribose is subsequently attached to C5, instead of the normal N1. Pseudouridine ("psi") residues may serve to stabilize the conformation of rRNAs.</text>
</comment>
<evidence type="ECO:0000256" key="8">
    <source>
        <dbReference type="SAM" id="MobiDB-lite"/>
    </source>
</evidence>
<comment type="similarity">
    <text evidence="7">Belongs to the GAR1 family.</text>
</comment>
<proteinExistence type="inferred from homology"/>
<feature type="region of interest" description="Disordered" evidence="8">
    <location>
        <begin position="1"/>
        <end position="45"/>
    </location>
</feature>
<dbReference type="InterPro" id="IPR040309">
    <property type="entry name" value="Naf1"/>
</dbReference>
<dbReference type="GO" id="GO:0001522">
    <property type="term" value="P:pseudouridine synthesis"/>
    <property type="evidence" value="ECO:0007669"/>
    <property type="project" value="InterPro"/>
</dbReference>
<keyword evidence="10" id="KW-1185">Reference proteome</keyword>
<dbReference type="InterPro" id="IPR009000">
    <property type="entry name" value="Transl_B-barrel_sf"/>
</dbReference>
<comment type="subcellular location">
    <subcellularLocation>
        <location evidence="7">Nucleus</location>
        <location evidence="7">Nucleolus</location>
    </subcellularLocation>
</comment>
<comment type="similarity">
    <text evidence="1">Belongs to the NAF1 family.</text>
</comment>
<keyword evidence="2 7" id="KW-0690">Ribosome biogenesis</keyword>
<dbReference type="PANTHER" id="PTHR31633">
    <property type="entry name" value="H/ACA RIBONUCLEOPROTEIN COMPLEX NON-CORE SUBUNIT NAF1"/>
    <property type="match status" value="1"/>
</dbReference>
<evidence type="ECO:0000313" key="9">
    <source>
        <dbReference type="EMBL" id="OCK75709.1"/>
    </source>
</evidence>